<gene>
    <name evidence="1" type="ORF">DSM106972_014220</name>
</gene>
<organism evidence="1 2">
    <name type="scientific">Dulcicalothrix desertica PCC 7102</name>
    <dbReference type="NCBI Taxonomy" id="232991"/>
    <lineage>
        <taxon>Bacteria</taxon>
        <taxon>Bacillati</taxon>
        <taxon>Cyanobacteriota</taxon>
        <taxon>Cyanophyceae</taxon>
        <taxon>Nostocales</taxon>
        <taxon>Calotrichaceae</taxon>
        <taxon>Dulcicalothrix</taxon>
    </lineage>
</organism>
<accession>A0A3S1J5P4</accession>
<reference evidence="1" key="1">
    <citation type="submission" date="2018-12" db="EMBL/GenBank/DDBJ databases">
        <authorList>
            <person name="Will S."/>
            <person name="Neumann-Schaal M."/>
            <person name="Henke P."/>
        </authorList>
    </citation>
    <scope>NUCLEOTIDE SEQUENCE</scope>
    <source>
        <strain evidence="1">PCC 7102</strain>
    </source>
</reference>
<dbReference type="EMBL" id="RSCL01000003">
    <property type="protein sequence ID" value="RUT08254.1"/>
    <property type="molecule type" value="Genomic_DNA"/>
</dbReference>
<keyword evidence="2" id="KW-1185">Reference proteome</keyword>
<name>A0A3S1J5P4_9CYAN</name>
<proteinExistence type="predicted"/>
<dbReference type="AlphaFoldDB" id="A0A3S1J5P4"/>
<protein>
    <submittedName>
        <fullName evidence="1">Uncharacterized protein</fullName>
    </submittedName>
</protein>
<dbReference type="OrthoDB" id="515883at2"/>
<sequence>MKDKMSLIAATTGGFMLSVALTGILHGKPVTNIASEGSFNISPVTYVNVKKSEVHEVKKLG</sequence>
<evidence type="ECO:0000313" key="1">
    <source>
        <dbReference type="EMBL" id="RUT08254.1"/>
    </source>
</evidence>
<dbReference type="Proteomes" id="UP000271624">
    <property type="component" value="Unassembled WGS sequence"/>
</dbReference>
<evidence type="ECO:0000313" key="2">
    <source>
        <dbReference type="Proteomes" id="UP000271624"/>
    </source>
</evidence>
<comment type="caution">
    <text evidence="1">The sequence shown here is derived from an EMBL/GenBank/DDBJ whole genome shotgun (WGS) entry which is preliminary data.</text>
</comment>
<reference evidence="1" key="2">
    <citation type="journal article" date="2019" name="Genome Biol. Evol.">
        <title>Day and night: Metabolic profiles and evolutionary relationships of six axenic non-marine cyanobacteria.</title>
        <authorList>
            <person name="Will S.E."/>
            <person name="Henke P."/>
            <person name="Boedeker C."/>
            <person name="Huang S."/>
            <person name="Brinkmann H."/>
            <person name="Rohde M."/>
            <person name="Jarek M."/>
            <person name="Friedl T."/>
            <person name="Seufert S."/>
            <person name="Schumacher M."/>
            <person name="Overmann J."/>
            <person name="Neumann-Schaal M."/>
            <person name="Petersen J."/>
        </authorList>
    </citation>
    <scope>NUCLEOTIDE SEQUENCE [LARGE SCALE GENOMIC DNA]</scope>
    <source>
        <strain evidence="1">PCC 7102</strain>
    </source>
</reference>